<evidence type="ECO:0000256" key="1">
    <source>
        <dbReference type="SAM" id="SignalP"/>
    </source>
</evidence>
<proteinExistence type="predicted"/>
<dbReference type="Gene3D" id="2.60.40.1370">
    <property type="entry name" value="Bacterial adhesin receptor binding domain"/>
    <property type="match status" value="1"/>
</dbReference>
<dbReference type="InterPro" id="IPR036937">
    <property type="entry name" value="Adhesion_dom_fimbrial_sf"/>
</dbReference>
<comment type="caution">
    <text evidence="4">The sequence shown here is derived from an EMBL/GenBank/DDBJ whole genome shotgun (WGS) entry which is preliminary data.</text>
</comment>
<feature type="domain" description="PapG chaperone-binding" evidence="3">
    <location>
        <begin position="227"/>
        <end position="334"/>
    </location>
</feature>
<feature type="signal peptide" evidence="1">
    <location>
        <begin position="1"/>
        <end position="21"/>
    </location>
</feature>
<dbReference type="InterPro" id="IPR008966">
    <property type="entry name" value="Adhesion_dom_sf"/>
</dbReference>
<dbReference type="GO" id="GO:0009289">
    <property type="term" value="C:pilus"/>
    <property type="evidence" value="ECO:0007669"/>
    <property type="project" value="InterPro"/>
</dbReference>
<reference evidence="4" key="2">
    <citation type="submission" date="2019-09" db="EMBL/GenBank/DDBJ databases">
        <authorList>
            <consortium name="NCBI Pathogen Detection Project"/>
        </authorList>
    </citation>
    <scope>NUCLEOTIDE SEQUENCE</scope>
    <source>
        <strain evidence="4">EC00677</strain>
    </source>
</reference>
<dbReference type="Pfam" id="PF03627">
    <property type="entry name" value="PapG_N"/>
    <property type="match status" value="1"/>
</dbReference>
<dbReference type="EMBL" id="DABHBG010000077">
    <property type="protein sequence ID" value="HAJ1193097.1"/>
    <property type="molecule type" value="Genomic_DNA"/>
</dbReference>
<dbReference type="GO" id="GO:0030246">
    <property type="term" value="F:carbohydrate binding"/>
    <property type="evidence" value="ECO:0007669"/>
    <property type="project" value="InterPro"/>
</dbReference>
<evidence type="ECO:0000313" key="4">
    <source>
        <dbReference type="EMBL" id="HAJ1193097.1"/>
    </source>
</evidence>
<dbReference type="RefSeq" id="WP_097450745.1">
    <property type="nucleotide sequence ID" value="NZ_JAUDSU010000067.1"/>
</dbReference>
<evidence type="ECO:0000259" key="2">
    <source>
        <dbReference type="Pfam" id="PF03627"/>
    </source>
</evidence>
<protein>
    <submittedName>
        <fullName evidence="4">Fimbrial protein</fullName>
    </submittedName>
</protein>
<dbReference type="SUPFAM" id="SSF49401">
    <property type="entry name" value="Bacterial adhesins"/>
    <property type="match status" value="1"/>
</dbReference>
<dbReference type="Gene3D" id="2.60.40.1090">
    <property type="entry name" value="Fimbrial-type adhesion domain"/>
    <property type="match status" value="1"/>
</dbReference>
<dbReference type="GO" id="GO:0007155">
    <property type="term" value="P:cell adhesion"/>
    <property type="evidence" value="ECO:0007669"/>
    <property type="project" value="InterPro"/>
</dbReference>
<dbReference type="InterPro" id="IPR005310">
    <property type="entry name" value="PapG_carb-bd_N"/>
</dbReference>
<dbReference type="InterPro" id="IPR038420">
    <property type="entry name" value="PapG_carbohydrate-bd_sf"/>
</dbReference>
<name>A0A7A6VYE4_ECOLX</name>
<dbReference type="Pfam" id="PF03628">
    <property type="entry name" value="PapG_C"/>
    <property type="match status" value="1"/>
</dbReference>
<feature type="chain" id="PRO_5027713771" evidence="1">
    <location>
        <begin position="22"/>
        <end position="334"/>
    </location>
</feature>
<feature type="domain" description="PapG carbohydrate-binding" evidence="2">
    <location>
        <begin position="1"/>
        <end position="225"/>
    </location>
</feature>
<accession>A0A7A6VYE4</accession>
<keyword evidence="1" id="KW-0732">Signal</keyword>
<reference evidence="4" key="1">
    <citation type="journal article" date="2018" name="Genome Biol.">
        <title>SKESA: strategic k-mer extension for scrupulous assemblies.</title>
        <authorList>
            <person name="Souvorov A."/>
            <person name="Agarwala R."/>
            <person name="Lipman D.J."/>
        </authorList>
    </citation>
    <scope>NUCLEOTIDE SEQUENCE</scope>
    <source>
        <strain evidence="4">EC00677</strain>
    </source>
</reference>
<dbReference type="AlphaFoldDB" id="A0A7A6VYE4"/>
<evidence type="ECO:0000259" key="3">
    <source>
        <dbReference type="Pfam" id="PF03628"/>
    </source>
</evidence>
<organism evidence="4">
    <name type="scientific">Escherichia coli</name>
    <dbReference type="NCBI Taxonomy" id="562"/>
    <lineage>
        <taxon>Bacteria</taxon>
        <taxon>Pseudomonadati</taxon>
        <taxon>Pseudomonadota</taxon>
        <taxon>Gammaproteobacteria</taxon>
        <taxon>Enterobacterales</taxon>
        <taxon>Enterobacteriaceae</taxon>
        <taxon>Escherichia</taxon>
    </lineage>
</organism>
<dbReference type="InterPro" id="IPR005309">
    <property type="entry name" value="PapG_chaper-bd_C"/>
</dbReference>
<sequence length="334" mass="37070">MKKWFPAFLFLSLSGGNDAMAANQSTMFYGFNDTLYVNQGNIRAVDVPQFEVPLSSGNTSLIYQNCNGFTYTHGVYWSEFFAWMVIPKHVNDANGFNIFLTLQYRGNWSLDAEDNDNYYLVQGFGWDQSTAGGGTVCFPIGDRRYLSWTFGNVTLNAHLPVDLPKGQYNFPIKILRGIQRNNYDYLGGRYKIPSSVMKGIPFGSTVNLSFYNTGGCRPSAQMLEINHGSLSIDRANNNYASQTFSIYCDVPTSVKLSLFSNTQPAYNNQGFSVGLGNGWDSVISLDGVERNEETLHWNTAGARTVTVGSRLYGEVGKITPGILSGSMTMVMRLP</sequence>
<gene>
    <name evidence="4" type="ORF">HL629_25990</name>
</gene>